<feature type="domain" description="Aminoglycoside phosphotransferase" evidence="1">
    <location>
        <begin position="22"/>
        <end position="248"/>
    </location>
</feature>
<keyword evidence="3" id="KW-1185">Reference proteome</keyword>
<dbReference type="InterPro" id="IPR002575">
    <property type="entry name" value="Aminoglycoside_PTrfase"/>
</dbReference>
<dbReference type="InterPro" id="IPR011009">
    <property type="entry name" value="Kinase-like_dom_sf"/>
</dbReference>
<organism evidence="2 3">
    <name type="scientific">Maribacter hydrothermalis</name>
    <dbReference type="NCBI Taxonomy" id="1836467"/>
    <lineage>
        <taxon>Bacteria</taxon>
        <taxon>Pseudomonadati</taxon>
        <taxon>Bacteroidota</taxon>
        <taxon>Flavobacteriia</taxon>
        <taxon>Flavobacteriales</taxon>
        <taxon>Flavobacteriaceae</taxon>
        <taxon>Maribacter</taxon>
    </lineage>
</organism>
<dbReference type="GO" id="GO:0016740">
    <property type="term" value="F:transferase activity"/>
    <property type="evidence" value="ECO:0007669"/>
    <property type="project" value="UniProtKB-KW"/>
</dbReference>
<evidence type="ECO:0000313" key="2">
    <source>
        <dbReference type="EMBL" id="OBR37538.1"/>
    </source>
</evidence>
<reference evidence="3" key="1">
    <citation type="submission" date="2016-06" db="EMBL/GenBank/DDBJ databases">
        <authorList>
            <person name="Zhan P."/>
        </authorList>
    </citation>
    <scope>NUCLEOTIDE SEQUENCE [LARGE SCALE GENOMIC DNA]</scope>
    <source>
        <strain evidence="3">T28</strain>
    </source>
</reference>
<comment type="caution">
    <text evidence="2">The sequence shown here is derived from an EMBL/GenBank/DDBJ whole genome shotgun (WGS) entry which is preliminary data.</text>
</comment>
<sequence length="350" mass="40101">MTKEYIQKILAEFNLNLSSLHWVPLTSGLINDTYLITDSDCQQFILQKINTHVFNNAAKLMDNINYTLPFLNGNDYVQIAFLPTKEGKNCLQINGEFWRIMTYIANSTTFNTTTDTTIAFEAGRIVGKFHGLLKSINVDTIEDTLPKFHNLAHRTKEFKEALQNADTQKKEIAELAINQAHFFLTELAHLNNKELPVRICHNDTKLNNILFSKTTNKALCLIDLDTIMKGYFFYDFGDAIRTVVNNAPEDEQHHELINFDKTLFKAFVDGLAANEPFLTASDKESLPLGAVFMPFIHGLRALTDYLNNNKYYKVTYENQNLDRCLSLFNFSEKALNKKDFMSAYISQKLS</sequence>
<protein>
    <submittedName>
        <fullName evidence="2">Aminoglycoside phosphotransferase</fullName>
    </submittedName>
</protein>
<name>A0A1B7Z4C1_9FLAO</name>
<dbReference type="Pfam" id="PF01636">
    <property type="entry name" value="APH"/>
    <property type="match status" value="1"/>
</dbReference>
<dbReference type="Gene3D" id="3.90.1200.10">
    <property type="match status" value="1"/>
</dbReference>
<evidence type="ECO:0000259" key="1">
    <source>
        <dbReference type="Pfam" id="PF01636"/>
    </source>
</evidence>
<dbReference type="AlphaFoldDB" id="A0A1B7Z4C1"/>
<evidence type="ECO:0000313" key="3">
    <source>
        <dbReference type="Proteomes" id="UP000092164"/>
    </source>
</evidence>
<dbReference type="KEGG" id="mart:BTR34_08035"/>
<dbReference type="EMBL" id="LZFP01000034">
    <property type="protein sequence ID" value="OBR37538.1"/>
    <property type="molecule type" value="Genomic_DNA"/>
</dbReference>
<dbReference type="OrthoDB" id="526037at2"/>
<gene>
    <name evidence="2" type="ORF">A9200_07785</name>
</gene>
<dbReference type="PANTHER" id="PTHR21064:SF5">
    <property type="entry name" value="SLR1880 PROTEIN"/>
    <property type="match status" value="1"/>
</dbReference>
<dbReference type="Proteomes" id="UP000092164">
    <property type="component" value="Unassembled WGS sequence"/>
</dbReference>
<dbReference type="PANTHER" id="PTHR21064">
    <property type="entry name" value="AMINOGLYCOSIDE PHOSPHOTRANSFERASE DOMAIN-CONTAINING PROTEIN-RELATED"/>
    <property type="match status" value="1"/>
</dbReference>
<dbReference type="STRING" id="1836467.BTR34_08035"/>
<dbReference type="InterPro" id="IPR050249">
    <property type="entry name" value="Pseudomonas-type_ThrB"/>
</dbReference>
<dbReference type="RefSeq" id="WP_068485653.1">
    <property type="nucleotide sequence ID" value="NZ_CP018760.1"/>
</dbReference>
<dbReference type="SUPFAM" id="SSF56112">
    <property type="entry name" value="Protein kinase-like (PK-like)"/>
    <property type="match status" value="1"/>
</dbReference>
<keyword evidence="2" id="KW-0808">Transferase</keyword>
<proteinExistence type="predicted"/>
<accession>A0A1B7Z4C1</accession>